<keyword evidence="1" id="KW-0472">Membrane</keyword>
<accession>A0A450XDD9</accession>
<gene>
    <name evidence="2" type="ORF">BECKMB1821G_GA0114241_102640</name>
    <name evidence="4" type="ORF">BECKMB1821H_GA0114242_102439</name>
    <name evidence="3" type="ORF">BECKMB1821I_GA0114274_102040</name>
</gene>
<evidence type="ECO:0000313" key="4">
    <source>
        <dbReference type="EMBL" id="VFK75522.1"/>
    </source>
</evidence>
<reference evidence="2" key="1">
    <citation type="submission" date="2019-02" db="EMBL/GenBank/DDBJ databases">
        <authorList>
            <person name="Gruber-Vodicka R. H."/>
            <person name="Seah K. B. B."/>
        </authorList>
    </citation>
    <scope>NUCLEOTIDE SEQUENCE</scope>
    <source>
        <strain evidence="2">BECK_BZ197</strain>
        <strain evidence="4">BECK_BZ198</strain>
        <strain evidence="3">BECK_BZ199</strain>
    </source>
</reference>
<organism evidence="2">
    <name type="scientific">Candidatus Kentrum sp. MB</name>
    <dbReference type="NCBI Taxonomy" id="2138164"/>
    <lineage>
        <taxon>Bacteria</taxon>
        <taxon>Pseudomonadati</taxon>
        <taxon>Pseudomonadota</taxon>
        <taxon>Gammaproteobacteria</taxon>
        <taxon>Candidatus Kentrum</taxon>
    </lineage>
</organism>
<feature type="transmembrane region" description="Helical" evidence="1">
    <location>
        <begin position="29"/>
        <end position="54"/>
    </location>
</feature>
<dbReference type="InterPro" id="IPR027417">
    <property type="entry name" value="P-loop_NTPase"/>
</dbReference>
<dbReference type="Gene3D" id="3.40.50.300">
    <property type="entry name" value="P-loop containing nucleotide triphosphate hydrolases"/>
    <property type="match status" value="1"/>
</dbReference>
<dbReference type="AlphaFoldDB" id="A0A450XDD9"/>
<evidence type="ECO:0000313" key="3">
    <source>
        <dbReference type="EMBL" id="VFK31104.1"/>
    </source>
</evidence>
<keyword evidence="1" id="KW-1133">Transmembrane helix</keyword>
<dbReference type="EMBL" id="CAADFQ010000020">
    <property type="protein sequence ID" value="VFK31104.1"/>
    <property type="molecule type" value="Genomic_DNA"/>
</dbReference>
<name>A0A450XDD9_9GAMM</name>
<keyword evidence="1" id="KW-0812">Transmembrane</keyword>
<dbReference type="EMBL" id="CAADGH010000024">
    <property type="protein sequence ID" value="VFK75522.1"/>
    <property type="molecule type" value="Genomic_DNA"/>
</dbReference>
<dbReference type="EMBL" id="CAADFO010000026">
    <property type="protein sequence ID" value="VFK27288.1"/>
    <property type="molecule type" value="Genomic_DNA"/>
</dbReference>
<sequence>MERQEQNLRETTHAPAIEKTIDGVERRQWLFLGGVMVLAHLLFWRLLILAYPRWPLVQTLFFWNRWMRRIGGFGYVGLLLAWAPFLRRRLFAPFRDSLLADAGAFSEAGYFAESQIKQRGANSAEPMGDRLGRFKGRQLKGQVILEGESGLGKSLFLQRVAQDGQRLMVFLPAARCNQGVLEAIQAKLAGPAKDPGYLQTLIFAGTLNVIIDGLNEVSAETRARIVQFAESFFKGNLLMATQPMIWQPPPLARVYELQPLGKAQIEAFLLSRSTVLSEDAAYQGNAYRQRCDQYLAEALQEDTFGEARAAIRHILSNPMDLTVVAHMLANGVEPDLYRLQEQHYQLMKDDYARTHAGQAFPLQAFAERTYTMRRNDEPAFAADEFGNELAVMAEHRMVIRYQEVLAEPDAAPRYAFRHDKIMDFFLVEAFLGDDNQRPAENLDDPRFRGVYLQLATLMPLDAAKKLERELIDYAADSKDHSVSDSFIQILRGRRTSVVTDGGLE</sequence>
<feature type="transmembrane region" description="Helical" evidence="1">
    <location>
        <begin position="66"/>
        <end position="86"/>
    </location>
</feature>
<protein>
    <submittedName>
        <fullName evidence="2">Uncharacterized protein</fullName>
    </submittedName>
</protein>
<proteinExistence type="predicted"/>
<evidence type="ECO:0000256" key="1">
    <source>
        <dbReference type="SAM" id="Phobius"/>
    </source>
</evidence>
<dbReference type="SUPFAM" id="SSF52540">
    <property type="entry name" value="P-loop containing nucleoside triphosphate hydrolases"/>
    <property type="match status" value="1"/>
</dbReference>
<evidence type="ECO:0000313" key="2">
    <source>
        <dbReference type="EMBL" id="VFK27288.1"/>
    </source>
</evidence>